<evidence type="ECO:0000256" key="1">
    <source>
        <dbReference type="ARBA" id="ARBA00004196"/>
    </source>
</evidence>
<dbReference type="PANTHER" id="PTHR42953">
    <property type="entry name" value="HIGH-AFFINITY ZINC UPTAKE SYSTEM PROTEIN ZNUA-RELATED"/>
    <property type="match status" value="1"/>
</dbReference>
<comment type="caution">
    <text evidence="6">The sequence shown here is derived from an EMBL/GenBank/DDBJ whole genome shotgun (WGS) entry which is preliminary data.</text>
</comment>
<dbReference type="GO" id="GO:0046872">
    <property type="term" value="F:metal ion binding"/>
    <property type="evidence" value="ECO:0007669"/>
    <property type="project" value="UniProtKB-KW"/>
</dbReference>
<dbReference type="GO" id="GO:0030313">
    <property type="term" value="C:cell envelope"/>
    <property type="evidence" value="ECO:0007669"/>
    <property type="project" value="UniProtKB-SubCell"/>
</dbReference>
<gene>
    <name evidence="6" type="ORF">E8P82_09155</name>
</gene>
<dbReference type="Gene3D" id="3.40.50.1980">
    <property type="entry name" value="Nitrogenase molybdenum iron protein domain"/>
    <property type="match status" value="2"/>
</dbReference>
<dbReference type="InterPro" id="IPR006127">
    <property type="entry name" value="ZnuA-like"/>
</dbReference>
<evidence type="ECO:0000256" key="4">
    <source>
        <dbReference type="ARBA" id="ARBA00022729"/>
    </source>
</evidence>
<dbReference type="PROSITE" id="PS51257">
    <property type="entry name" value="PROKAR_LIPOPROTEIN"/>
    <property type="match status" value="1"/>
</dbReference>
<evidence type="ECO:0000313" key="6">
    <source>
        <dbReference type="EMBL" id="THJ66165.1"/>
    </source>
</evidence>
<dbReference type="EMBL" id="SSWH01000007">
    <property type="protein sequence ID" value="THJ66165.1"/>
    <property type="molecule type" value="Genomic_DNA"/>
</dbReference>
<feature type="chain" id="PRO_5020301763" evidence="5">
    <location>
        <begin position="26"/>
        <end position="300"/>
    </location>
</feature>
<dbReference type="RefSeq" id="WP_136454221.1">
    <property type="nucleotide sequence ID" value="NZ_SSWH01000007.1"/>
</dbReference>
<organism evidence="6 7">
    <name type="scientific">Arthrobacter echini</name>
    <dbReference type="NCBI Taxonomy" id="1529066"/>
    <lineage>
        <taxon>Bacteria</taxon>
        <taxon>Bacillati</taxon>
        <taxon>Actinomycetota</taxon>
        <taxon>Actinomycetes</taxon>
        <taxon>Micrococcales</taxon>
        <taxon>Micrococcaceae</taxon>
        <taxon>Arthrobacter</taxon>
    </lineage>
</organism>
<dbReference type="Pfam" id="PF01297">
    <property type="entry name" value="ZnuA"/>
    <property type="match status" value="1"/>
</dbReference>
<keyword evidence="3" id="KW-0479">Metal-binding</keyword>
<dbReference type="AlphaFoldDB" id="A0A4S5E3Y0"/>
<feature type="signal peptide" evidence="5">
    <location>
        <begin position="1"/>
        <end position="25"/>
    </location>
</feature>
<protein>
    <submittedName>
        <fullName evidence="6">ABC transporter substrate-binding protein</fullName>
    </submittedName>
</protein>
<evidence type="ECO:0000256" key="5">
    <source>
        <dbReference type="SAM" id="SignalP"/>
    </source>
</evidence>
<dbReference type="InterPro" id="IPR050492">
    <property type="entry name" value="Bact_metal-bind_prot9"/>
</dbReference>
<proteinExistence type="predicted"/>
<sequence>MYRRSALPALLAVTVLALVSCGGDAGSPAVPDSGDDAISVVTSTDVFGYIAARVGGPEVQVTPIVDGPGQDPHSYEPSVQDKLTVSKADLVVDNGGGYDPFLGRLAEDTGVGPVLTAVELSGLGPEVANEHVWYSLPAMEALATAIAEELARLDEPNAQDYRARAAAFIQELSPIRDRLDDLDADGPGGSVGVTEPVPVYLLEAAGLENVTPPAFTEAIEEGTDVPVAAIEEMTTLVSNGTLAFLAYNEQTESPQTELVRSSADEAGLPVLDFSETLPEGEDYVSWMRANTENIAAVLEP</sequence>
<keyword evidence="4 5" id="KW-0732">Signal</keyword>
<keyword evidence="2" id="KW-0813">Transport</keyword>
<dbReference type="SUPFAM" id="SSF53807">
    <property type="entry name" value="Helical backbone' metal receptor"/>
    <property type="match status" value="1"/>
</dbReference>
<evidence type="ECO:0000256" key="3">
    <source>
        <dbReference type="ARBA" id="ARBA00022723"/>
    </source>
</evidence>
<dbReference type="Proteomes" id="UP000305233">
    <property type="component" value="Unassembled WGS sequence"/>
</dbReference>
<evidence type="ECO:0000256" key="2">
    <source>
        <dbReference type="ARBA" id="ARBA00022448"/>
    </source>
</evidence>
<comment type="subcellular location">
    <subcellularLocation>
        <location evidence="1">Cell envelope</location>
    </subcellularLocation>
</comment>
<accession>A0A4S5E3Y0</accession>
<dbReference type="OrthoDB" id="5296019at2"/>
<reference evidence="6 7" key="1">
    <citation type="submission" date="2019-04" db="EMBL/GenBank/DDBJ databases">
        <authorList>
            <person name="Liu Q."/>
            <person name="Xin Y.-H."/>
        </authorList>
    </citation>
    <scope>NUCLEOTIDE SEQUENCE [LARGE SCALE GENOMIC DNA]</scope>
    <source>
        <strain evidence="6 7">AM23</strain>
    </source>
</reference>
<dbReference type="PANTHER" id="PTHR42953:SF1">
    <property type="entry name" value="METAL-BINDING PROTEIN HI_0362-RELATED"/>
    <property type="match status" value="1"/>
</dbReference>
<dbReference type="GO" id="GO:0030001">
    <property type="term" value="P:metal ion transport"/>
    <property type="evidence" value="ECO:0007669"/>
    <property type="project" value="InterPro"/>
</dbReference>
<keyword evidence="7" id="KW-1185">Reference proteome</keyword>
<name>A0A4S5E3Y0_9MICC</name>
<evidence type="ECO:0000313" key="7">
    <source>
        <dbReference type="Proteomes" id="UP000305233"/>
    </source>
</evidence>